<dbReference type="InterPro" id="IPR007507">
    <property type="entry name" value="Glycos_transf_N"/>
</dbReference>
<evidence type="ECO:0000256" key="8">
    <source>
        <dbReference type="RuleBase" id="RU365103"/>
    </source>
</evidence>
<dbReference type="EC" id="2.4.99.12" evidence="3 8"/>
<dbReference type="Gene3D" id="3.40.50.11720">
    <property type="entry name" value="3-Deoxy-D-manno-octulosonic-acid transferase, N-terminal domain"/>
    <property type="match status" value="1"/>
</dbReference>
<evidence type="ECO:0000259" key="9">
    <source>
        <dbReference type="Pfam" id="PF04413"/>
    </source>
</evidence>
<comment type="similarity">
    <text evidence="8">Belongs to the glycosyltransferase group 1 family.</text>
</comment>
<dbReference type="GO" id="GO:0009244">
    <property type="term" value="P:lipopolysaccharide core region biosynthetic process"/>
    <property type="evidence" value="ECO:0007669"/>
    <property type="project" value="UniProtKB-UniRule"/>
</dbReference>
<keyword evidence="5 8" id="KW-0808">Transferase</keyword>
<evidence type="ECO:0000256" key="2">
    <source>
        <dbReference type="ARBA" id="ARBA00004713"/>
    </source>
</evidence>
<dbReference type="PANTHER" id="PTHR42755:SF1">
    <property type="entry name" value="3-DEOXY-D-MANNO-OCTULOSONIC ACID TRANSFERASE, MITOCHONDRIAL-RELATED"/>
    <property type="match status" value="1"/>
</dbReference>
<comment type="pathway">
    <text evidence="2 8">Bacterial outer membrane biogenesis; LPS core biosynthesis.</text>
</comment>
<dbReference type="GO" id="GO:0009245">
    <property type="term" value="P:lipid A biosynthetic process"/>
    <property type="evidence" value="ECO:0007669"/>
    <property type="project" value="TreeGrafter"/>
</dbReference>
<name>A0A3N4UVT8_9RHOB</name>
<dbReference type="GO" id="GO:0043842">
    <property type="term" value="F:Kdo transferase activity"/>
    <property type="evidence" value="ECO:0007669"/>
    <property type="project" value="UniProtKB-EC"/>
</dbReference>
<comment type="function">
    <text evidence="1 8">Involved in lipopolysaccharide (LPS) biosynthesis. Catalyzes the transfer of 3-deoxy-D-manno-octulosonate (Kdo) residue(s) from CMP-Kdo to lipid IV(A), the tetraacyldisaccharide-1,4'-bisphosphate precursor of lipid A.</text>
</comment>
<reference evidence="10 11" key="1">
    <citation type="submission" date="2018-11" db="EMBL/GenBank/DDBJ databases">
        <title>Genomic Encyclopedia of Type Strains, Phase IV (KMG-IV): sequencing the most valuable type-strain genomes for metagenomic binning, comparative biology and taxonomic classification.</title>
        <authorList>
            <person name="Goeker M."/>
        </authorList>
    </citation>
    <scope>NUCLEOTIDE SEQUENCE [LARGE SCALE GENOMIC DNA]</scope>
    <source>
        <strain evidence="10 11">DSM 104731</strain>
    </source>
</reference>
<evidence type="ECO:0000256" key="3">
    <source>
        <dbReference type="ARBA" id="ARBA00012621"/>
    </source>
</evidence>
<dbReference type="InterPro" id="IPR039901">
    <property type="entry name" value="Kdotransferase"/>
</dbReference>
<gene>
    <name evidence="10" type="ORF">EDD53_2598</name>
</gene>
<evidence type="ECO:0000256" key="7">
    <source>
        <dbReference type="ARBA" id="ARBA00049183"/>
    </source>
</evidence>
<dbReference type="InterPro" id="IPR038107">
    <property type="entry name" value="Glycos_transf_N_sf"/>
</dbReference>
<dbReference type="OrthoDB" id="9789797at2"/>
<comment type="subcellular location">
    <subcellularLocation>
        <location evidence="8">Cell membrane</location>
    </subcellularLocation>
</comment>
<sequence length="436" mass="47569">MGRMAKPLSLLAYRAFTSRPESAVHQNLAAQQTAHVISHDEYSQRLALDAPVLSNAPVLWLNAGSQQAISPAINLFRQLQADRPDLKAILTFTVKPTVDHAVPDGLIMQHAPDERLGIISRFLAHWTPECLIWIGGGFRPALLEQAKARDIPLISIDAQDNTSALSIPQKILGLRSATMALFDHVFAENATKAMAWRRAGLGTDSIEVLGFLEDGAKLPHVNEDELEALKRETSTRPIWFASQVATGEIPDVIRAHKSTLRRAHRLLLVVSVRDQTTAELIEKFCIGQGLRPVFRDDATPISEGVQVLIVVGSEEDGLWYRLAPVTFLGQSLTPGKGSDPFAAAHFGSAIVHGPNVSDYAETYKRFQTAKATYPVKDCQSLGSAVTALLAPDKAAEMANAAWQVCSQGAEMTDRVAALVHDILDKREETRAEDTAQ</sequence>
<comment type="caution">
    <text evidence="10">The sequence shown here is derived from an EMBL/GenBank/DDBJ whole genome shotgun (WGS) entry which is preliminary data.</text>
</comment>
<organism evidence="10 11">
    <name type="scientific">Pacificibacter maritimus</name>
    <dbReference type="NCBI Taxonomy" id="762213"/>
    <lineage>
        <taxon>Bacteria</taxon>
        <taxon>Pseudomonadati</taxon>
        <taxon>Pseudomonadota</taxon>
        <taxon>Alphaproteobacteria</taxon>
        <taxon>Rhodobacterales</taxon>
        <taxon>Roseobacteraceae</taxon>
        <taxon>Pacificibacter</taxon>
    </lineage>
</organism>
<dbReference type="AlphaFoldDB" id="A0A3N4UVT8"/>
<dbReference type="Pfam" id="PF04413">
    <property type="entry name" value="Glycos_transf_N"/>
    <property type="match status" value="1"/>
</dbReference>
<evidence type="ECO:0000256" key="5">
    <source>
        <dbReference type="ARBA" id="ARBA00022679"/>
    </source>
</evidence>
<dbReference type="UniPathway" id="UPA00958"/>
<proteinExistence type="inferred from homology"/>
<protein>
    <recommendedName>
        <fullName evidence="4 8">3-deoxy-D-manno-octulosonic acid transferase</fullName>
        <shortName evidence="8">Kdo transferase</shortName>
        <ecNumber evidence="3 8">2.4.99.12</ecNumber>
    </recommendedName>
    <alternativeName>
        <fullName evidence="6 8">Lipid IV(A) 3-deoxy-D-manno-octulosonic acid transferase</fullName>
    </alternativeName>
</protein>
<evidence type="ECO:0000313" key="10">
    <source>
        <dbReference type="EMBL" id="RPE64834.1"/>
    </source>
</evidence>
<keyword evidence="11" id="KW-1185">Reference proteome</keyword>
<dbReference type="Gene3D" id="3.40.50.2000">
    <property type="entry name" value="Glycogen Phosphorylase B"/>
    <property type="match status" value="1"/>
</dbReference>
<keyword evidence="8" id="KW-0472">Membrane</keyword>
<dbReference type="Proteomes" id="UP000269689">
    <property type="component" value="Unassembled WGS sequence"/>
</dbReference>
<dbReference type="GO" id="GO:0005886">
    <property type="term" value="C:plasma membrane"/>
    <property type="evidence" value="ECO:0007669"/>
    <property type="project" value="UniProtKB-SubCell"/>
</dbReference>
<accession>A0A3N4UVT8</accession>
<evidence type="ECO:0000256" key="1">
    <source>
        <dbReference type="ARBA" id="ARBA00003394"/>
    </source>
</evidence>
<evidence type="ECO:0000313" key="11">
    <source>
        <dbReference type="Proteomes" id="UP000269689"/>
    </source>
</evidence>
<evidence type="ECO:0000256" key="6">
    <source>
        <dbReference type="ARBA" id="ARBA00031445"/>
    </source>
</evidence>
<evidence type="ECO:0000256" key="4">
    <source>
        <dbReference type="ARBA" id="ARBA00019077"/>
    </source>
</evidence>
<keyword evidence="8" id="KW-1003">Cell membrane</keyword>
<dbReference type="PANTHER" id="PTHR42755">
    <property type="entry name" value="3-DEOXY-MANNO-OCTULOSONATE CYTIDYLYLTRANSFERASE"/>
    <property type="match status" value="1"/>
</dbReference>
<dbReference type="EMBL" id="RKQK01000004">
    <property type="protein sequence ID" value="RPE64834.1"/>
    <property type="molecule type" value="Genomic_DNA"/>
</dbReference>
<feature type="domain" description="3-deoxy-D-manno-octulosonic-acid transferase N-terminal" evidence="9">
    <location>
        <begin position="43"/>
        <end position="210"/>
    </location>
</feature>
<comment type="catalytic activity">
    <reaction evidence="7 8">
        <text>lipid IVA (E. coli) + CMP-3-deoxy-beta-D-manno-octulosonate = alpha-Kdo-(2-&gt;6)-lipid IVA (E. coli) + CMP + H(+)</text>
        <dbReference type="Rhea" id="RHEA:28066"/>
        <dbReference type="ChEBI" id="CHEBI:15378"/>
        <dbReference type="ChEBI" id="CHEBI:58603"/>
        <dbReference type="ChEBI" id="CHEBI:60364"/>
        <dbReference type="ChEBI" id="CHEBI:60377"/>
        <dbReference type="ChEBI" id="CHEBI:85987"/>
        <dbReference type="EC" id="2.4.99.12"/>
    </reaction>
</comment>
<keyword evidence="8" id="KW-0448">Lipopolysaccharide biosynthesis</keyword>